<evidence type="ECO:0000256" key="3">
    <source>
        <dbReference type="ARBA" id="ARBA00019010"/>
    </source>
</evidence>
<keyword evidence="9" id="KW-0460">Magnesium</keyword>
<keyword evidence="6" id="KW-0479">Metal-binding</keyword>
<dbReference type="Pfam" id="PF02367">
    <property type="entry name" value="TsaE"/>
    <property type="match status" value="1"/>
</dbReference>
<comment type="subcellular location">
    <subcellularLocation>
        <location evidence="1">Cytoplasm</location>
    </subcellularLocation>
</comment>
<keyword evidence="4" id="KW-0963">Cytoplasm</keyword>
<dbReference type="PANTHER" id="PTHR33540:SF2">
    <property type="entry name" value="TRNA THREONYLCARBAMOYLADENOSINE BIOSYNTHESIS PROTEIN TSAE"/>
    <property type="match status" value="1"/>
</dbReference>
<keyword evidence="5" id="KW-0819">tRNA processing</keyword>
<dbReference type="EMBL" id="CAKLCB010000321">
    <property type="protein sequence ID" value="CAH0519936.1"/>
    <property type="molecule type" value="Genomic_DNA"/>
</dbReference>
<evidence type="ECO:0000256" key="1">
    <source>
        <dbReference type="ARBA" id="ARBA00004496"/>
    </source>
</evidence>
<evidence type="ECO:0000256" key="5">
    <source>
        <dbReference type="ARBA" id="ARBA00022694"/>
    </source>
</evidence>
<evidence type="ECO:0000256" key="9">
    <source>
        <dbReference type="ARBA" id="ARBA00022842"/>
    </source>
</evidence>
<dbReference type="Proteomes" id="UP001158986">
    <property type="component" value="Unassembled WGS sequence"/>
</dbReference>
<dbReference type="InterPro" id="IPR027417">
    <property type="entry name" value="P-loop_NTPase"/>
</dbReference>
<evidence type="ECO:0000313" key="12">
    <source>
        <dbReference type="Proteomes" id="UP001158986"/>
    </source>
</evidence>
<evidence type="ECO:0000256" key="10">
    <source>
        <dbReference type="ARBA" id="ARBA00032441"/>
    </source>
</evidence>
<evidence type="ECO:0000256" key="7">
    <source>
        <dbReference type="ARBA" id="ARBA00022741"/>
    </source>
</evidence>
<accession>A0ABN8D5U3</accession>
<reference evidence="11 12" key="1">
    <citation type="submission" date="2021-11" db="EMBL/GenBank/DDBJ databases">
        <authorList>
            <person name="Islam A."/>
            <person name="Islam S."/>
            <person name="Flora M.S."/>
            <person name="Rahman M."/>
            <person name="Ziaur R.M."/>
            <person name="Epstein J.H."/>
            <person name="Hassan M."/>
            <person name="Klassen M."/>
            <person name="Woodard K."/>
            <person name="Webb A."/>
            <person name="Webby R.J."/>
            <person name="El Zowalaty M.E."/>
        </authorList>
    </citation>
    <scope>NUCLEOTIDE SEQUENCE [LARGE SCALE GENOMIC DNA]</scope>
    <source>
        <strain evidence="11">Pbs1</strain>
    </source>
</reference>
<name>A0ABN8D5U3_9STRA</name>
<dbReference type="Gene3D" id="3.40.50.300">
    <property type="entry name" value="P-loop containing nucleotide triphosphate hydrolases"/>
    <property type="match status" value="1"/>
</dbReference>
<organism evidence="11 12">
    <name type="scientific">Peronospora belbahrii</name>
    <dbReference type="NCBI Taxonomy" id="622444"/>
    <lineage>
        <taxon>Eukaryota</taxon>
        <taxon>Sar</taxon>
        <taxon>Stramenopiles</taxon>
        <taxon>Oomycota</taxon>
        <taxon>Peronosporomycetes</taxon>
        <taxon>Peronosporales</taxon>
        <taxon>Peronosporaceae</taxon>
        <taxon>Peronospora</taxon>
    </lineage>
</organism>
<evidence type="ECO:0000256" key="2">
    <source>
        <dbReference type="ARBA" id="ARBA00007599"/>
    </source>
</evidence>
<keyword evidence="8" id="KW-0067">ATP-binding</keyword>
<evidence type="ECO:0000256" key="6">
    <source>
        <dbReference type="ARBA" id="ARBA00022723"/>
    </source>
</evidence>
<comment type="caution">
    <text evidence="11">The sequence shown here is derived from an EMBL/GenBank/DDBJ whole genome shotgun (WGS) entry which is preliminary data.</text>
</comment>
<gene>
    <name evidence="11" type="ORF">PBS001_LOCUS6446</name>
</gene>
<dbReference type="InterPro" id="IPR003442">
    <property type="entry name" value="T6A_TsaE"/>
</dbReference>
<proteinExistence type="inferred from homology"/>
<keyword evidence="7" id="KW-0547">Nucleotide-binding</keyword>
<evidence type="ECO:0000256" key="4">
    <source>
        <dbReference type="ARBA" id="ARBA00022490"/>
    </source>
</evidence>
<sequence>MDVMLRRRSPASLLRRRCTRYYSSFAVPLTLDNKIKKYDTDTYLTTDWRRPVPARRSGLWKDVFGQRFCEGAHAAEGADVYHVDLYRLDGMTEQDVAAVGLAEAFERGITLIEWPERLNEASVPAERLEVRISYVDGNTDIRRVELQPIGERWTKLFATSIE</sequence>
<evidence type="ECO:0000256" key="8">
    <source>
        <dbReference type="ARBA" id="ARBA00022840"/>
    </source>
</evidence>
<evidence type="ECO:0000313" key="11">
    <source>
        <dbReference type="EMBL" id="CAH0519936.1"/>
    </source>
</evidence>
<comment type="similarity">
    <text evidence="2">Belongs to the TsaE family.</text>
</comment>
<keyword evidence="12" id="KW-1185">Reference proteome</keyword>
<protein>
    <recommendedName>
        <fullName evidence="3">tRNA threonylcarbamoyladenosine biosynthesis protein TsaE</fullName>
    </recommendedName>
    <alternativeName>
        <fullName evidence="10">t(6)A37 threonylcarbamoyladenosine biosynthesis protein TsaE</fullName>
    </alternativeName>
</protein>
<dbReference type="PANTHER" id="PTHR33540">
    <property type="entry name" value="TRNA THREONYLCARBAMOYLADENOSINE BIOSYNTHESIS PROTEIN TSAE"/>
    <property type="match status" value="1"/>
</dbReference>